<accession>A0A067Q6D6</accession>
<evidence type="ECO:0000313" key="1">
    <source>
        <dbReference type="EMBL" id="KDQ62519.1"/>
    </source>
</evidence>
<dbReference type="OrthoDB" id="2339190at2759"/>
<dbReference type="HOGENOM" id="CLU_083660_2_1_1"/>
<dbReference type="AlphaFoldDB" id="A0A067Q6D6"/>
<proteinExistence type="predicted"/>
<keyword evidence="2" id="KW-1185">Reference proteome</keyword>
<dbReference type="Proteomes" id="UP000027265">
    <property type="component" value="Unassembled WGS sequence"/>
</dbReference>
<sequence length="110" mass="12015">MVIPESREVSDPRIISPSSVTLWLTGTNVTVTWDTSNIPSDFDTKGKLVLGYLDGVDENEHLDIENPLADGFSLIRGYIDVLVPQVDPGSDYIVVLFGDSGNRSSTFTIL</sequence>
<gene>
    <name evidence="1" type="ORF">JAAARDRAFT_122290</name>
</gene>
<organism evidence="1 2">
    <name type="scientific">Jaapia argillacea MUCL 33604</name>
    <dbReference type="NCBI Taxonomy" id="933084"/>
    <lineage>
        <taxon>Eukaryota</taxon>
        <taxon>Fungi</taxon>
        <taxon>Dikarya</taxon>
        <taxon>Basidiomycota</taxon>
        <taxon>Agaricomycotina</taxon>
        <taxon>Agaricomycetes</taxon>
        <taxon>Agaricomycetidae</taxon>
        <taxon>Jaapiales</taxon>
        <taxon>Jaapiaceae</taxon>
        <taxon>Jaapia</taxon>
    </lineage>
</organism>
<name>A0A067Q6D6_9AGAM</name>
<dbReference type="InParanoid" id="A0A067Q6D6"/>
<dbReference type="STRING" id="933084.A0A067Q6D6"/>
<evidence type="ECO:0008006" key="3">
    <source>
        <dbReference type="Google" id="ProtNLM"/>
    </source>
</evidence>
<dbReference type="EMBL" id="KL197711">
    <property type="protein sequence ID" value="KDQ62519.1"/>
    <property type="molecule type" value="Genomic_DNA"/>
</dbReference>
<evidence type="ECO:0000313" key="2">
    <source>
        <dbReference type="Proteomes" id="UP000027265"/>
    </source>
</evidence>
<protein>
    <recommendedName>
        <fullName evidence="3">Fibronectin type-III domain-containing protein</fullName>
    </recommendedName>
</protein>
<reference evidence="2" key="1">
    <citation type="journal article" date="2014" name="Proc. Natl. Acad. Sci. U.S.A.">
        <title>Extensive sampling of basidiomycete genomes demonstrates inadequacy of the white-rot/brown-rot paradigm for wood decay fungi.</title>
        <authorList>
            <person name="Riley R."/>
            <person name="Salamov A.A."/>
            <person name="Brown D.W."/>
            <person name="Nagy L.G."/>
            <person name="Floudas D."/>
            <person name="Held B.W."/>
            <person name="Levasseur A."/>
            <person name="Lombard V."/>
            <person name="Morin E."/>
            <person name="Otillar R."/>
            <person name="Lindquist E.A."/>
            <person name="Sun H."/>
            <person name="LaButti K.M."/>
            <person name="Schmutz J."/>
            <person name="Jabbour D."/>
            <person name="Luo H."/>
            <person name="Baker S.E."/>
            <person name="Pisabarro A.G."/>
            <person name="Walton J.D."/>
            <person name="Blanchette R.A."/>
            <person name="Henrissat B."/>
            <person name="Martin F."/>
            <person name="Cullen D."/>
            <person name="Hibbett D.S."/>
            <person name="Grigoriev I.V."/>
        </authorList>
    </citation>
    <scope>NUCLEOTIDE SEQUENCE [LARGE SCALE GENOMIC DNA]</scope>
    <source>
        <strain evidence="2">MUCL 33604</strain>
    </source>
</reference>